<keyword evidence="2" id="KW-1185">Reference proteome</keyword>
<reference evidence="1" key="1">
    <citation type="submission" date="2013-05" db="EMBL/GenBank/DDBJ databases">
        <authorList>
            <person name="Yim A.K.Y."/>
            <person name="Chan T.F."/>
            <person name="Ji K.M."/>
            <person name="Liu X.Y."/>
            <person name="Zhou J.W."/>
            <person name="Li R.Q."/>
            <person name="Yang K.Y."/>
            <person name="Li J."/>
            <person name="Li M."/>
            <person name="Law P.T.W."/>
            <person name="Wu Y.L."/>
            <person name="Cai Z.L."/>
            <person name="Qin H."/>
            <person name="Bao Y."/>
            <person name="Leung R.K.K."/>
            <person name="Ng P.K.S."/>
            <person name="Zou J."/>
            <person name="Zhong X.J."/>
            <person name="Ran P.X."/>
            <person name="Zhong N.S."/>
            <person name="Liu Z.G."/>
            <person name="Tsui S.K.W."/>
        </authorList>
    </citation>
    <scope>NUCLEOTIDE SEQUENCE</scope>
    <source>
        <strain evidence="1">Derf</strain>
        <tissue evidence="1">Whole organism</tissue>
    </source>
</reference>
<protein>
    <submittedName>
        <fullName evidence="1">Uncharacterized protein</fullName>
    </submittedName>
</protein>
<sequence length="580" mass="69103">MDNNLNINNLPNGDDGEYNDIINEGQNITISFYDDNDEKNFQHFHRELFILSIFNAHYISWIRNQDCHQDFDERIASILVQVVDIYRLHLQDIRLLQWLDDCDENRSQFLSWLFHHSIESSFYLERELQLKIDDITIDQSYGEFDRSKRFLIYADYDDVDGSGGNRNKTEHLGHYLGHLDFVKNSSCKLRIPAIANFSHREMFINLVLVDHHCDDDDDHENYLLMMKLSETLVSGYRGWSQKFKFEQFSQRRQQKENESSIIEFKLSADWSIWPESINENFIDNYAALSMGEFLSSLFLRMNGEYNWKFFRPFFIGRFIRSFQEEFERFSHHQMTNAVFDIEESVRKTIATLMLVIDEPDDQLLLFNSVYRHFHSKFTKPLNVTDFLTFIGIFSKFHHEDQLEFLKIFEEFILTNSVEMIISDDYRGIYRLLALLSNHSGQYETKQLKKILAPFLIRLLISLTSSSSSSTLLFKSMANNNYEGKLERYTKILHRLIHKTISLLMQCIDYMKPYNWSILSIMDEPMSSIRNVLNEMIDMFLLAQINRNDDYDDDDDVMKKNHLHLKMISKHIDYYLSFIFV</sequence>
<dbReference type="Proteomes" id="UP000790347">
    <property type="component" value="Unassembled WGS sequence"/>
</dbReference>
<proteinExistence type="predicted"/>
<gene>
    <name evidence="1" type="ORF">DERF_006364</name>
</gene>
<dbReference type="EMBL" id="ASGP02000002">
    <property type="protein sequence ID" value="KAH9522806.1"/>
    <property type="molecule type" value="Genomic_DNA"/>
</dbReference>
<comment type="caution">
    <text evidence="1">The sequence shown here is derived from an EMBL/GenBank/DDBJ whole genome shotgun (WGS) entry which is preliminary data.</text>
</comment>
<reference evidence="1" key="2">
    <citation type="journal article" date="2022" name="Res Sq">
        <title>Comparative Genomics Reveals Insights into the Divergent Evolution of Astigmatic Mites and Household Pest Adaptations.</title>
        <authorList>
            <person name="Xiong Q."/>
            <person name="Wan A.T.-Y."/>
            <person name="Liu X.-Y."/>
            <person name="Fung C.S.-H."/>
            <person name="Xiao X."/>
            <person name="Malainual N."/>
            <person name="Hou J."/>
            <person name="Wang L."/>
            <person name="Wang M."/>
            <person name="Yang K."/>
            <person name="Cui Y."/>
            <person name="Leung E."/>
            <person name="Nong W."/>
            <person name="Shin S.-K."/>
            <person name="Au S."/>
            <person name="Jeong K.Y."/>
            <person name="Chew F.T."/>
            <person name="Hui J."/>
            <person name="Leung T.F."/>
            <person name="Tungtrongchitr A."/>
            <person name="Zhong N."/>
            <person name="Liu Z."/>
            <person name="Tsui S."/>
        </authorList>
    </citation>
    <scope>NUCLEOTIDE SEQUENCE</scope>
    <source>
        <strain evidence="1">Derf</strain>
        <tissue evidence="1">Whole organism</tissue>
    </source>
</reference>
<name>A0A922L729_DERFA</name>
<evidence type="ECO:0000313" key="2">
    <source>
        <dbReference type="Proteomes" id="UP000790347"/>
    </source>
</evidence>
<organism evidence="1 2">
    <name type="scientific">Dermatophagoides farinae</name>
    <name type="common">American house dust mite</name>
    <dbReference type="NCBI Taxonomy" id="6954"/>
    <lineage>
        <taxon>Eukaryota</taxon>
        <taxon>Metazoa</taxon>
        <taxon>Ecdysozoa</taxon>
        <taxon>Arthropoda</taxon>
        <taxon>Chelicerata</taxon>
        <taxon>Arachnida</taxon>
        <taxon>Acari</taxon>
        <taxon>Acariformes</taxon>
        <taxon>Sarcoptiformes</taxon>
        <taxon>Astigmata</taxon>
        <taxon>Psoroptidia</taxon>
        <taxon>Analgoidea</taxon>
        <taxon>Pyroglyphidae</taxon>
        <taxon>Dermatophagoidinae</taxon>
        <taxon>Dermatophagoides</taxon>
    </lineage>
</organism>
<dbReference type="AlphaFoldDB" id="A0A922L729"/>
<accession>A0A922L729</accession>
<evidence type="ECO:0000313" key="1">
    <source>
        <dbReference type="EMBL" id="KAH9522806.1"/>
    </source>
</evidence>